<evidence type="ECO:0000259" key="3">
    <source>
        <dbReference type="Pfam" id="PF10145"/>
    </source>
</evidence>
<evidence type="ECO:0000313" key="5">
    <source>
        <dbReference type="Proteomes" id="UP000469185"/>
    </source>
</evidence>
<dbReference type="AlphaFoldDB" id="A0A6N9YN73"/>
<gene>
    <name evidence="4" type="ORF">G1H11_14125</name>
</gene>
<name>A0A6N9YN73_9ACTN</name>
<keyword evidence="2" id="KW-1133">Transmembrane helix</keyword>
<comment type="caution">
    <text evidence="4">The sequence shown here is derived from an EMBL/GenBank/DDBJ whole genome shotgun (WGS) entry which is preliminary data.</text>
</comment>
<dbReference type="Proteomes" id="UP000469185">
    <property type="component" value="Unassembled WGS sequence"/>
</dbReference>
<evidence type="ECO:0000256" key="2">
    <source>
        <dbReference type="SAM" id="Phobius"/>
    </source>
</evidence>
<protein>
    <submittedName>
        <fullName evidence="4">Phage tail tape measure protein</fullName>
    </submittedName>
</protein>
<accession>A0A6N9YN73</accession>
<dbReference type="RefSeq" id="WP_163819232.1">
    <property type="nucleotide sequence ID" value="NZ_JAAGOB010000007.1"/>
</dbReference>
<reference evidence="4 5" key="1">
    <citation type="submission" date="2020-02" db="EMBL/GenBank/DDBJ databases">
        <authorList>
            <person name="Li X.-J."/>
            <person name="Feng X.-M."/>
        </authorList>
    </citation>
    <scope>NUCLEOTIDE SEQUENCE [LARGE SCALE GENOMIC DNA]</scope>
    <source>
        <strain evidence="4 5">CGMCC 4.7225</strain>
    </source>
</reference>
<sequence length="987" mass="102594">MAGRTVTVTLEAVVSGFQNNIRQAANTTKLAGAEIFNVAEKNSAAFTTLGLAMGAAGALVARGLKGAAGEAIAFESALTKSTTLIGVSKDEMTEMGNAALRLSHTGQGPIDLADALFFVQSAGLRGQQAMDVVEASAKAASIGLGDAATIADLTTSAINAYGSENLTAAQATDILIGSVREGKAEASELAGSMGQVLPIASEMGITFDQVGGAMAAMTRTGTGASEAATQLRSIMTSLLKPSEGARDAMAQFGLSADHLRGVIRDQGLFEGLMMVRNAVGDNEEALAAIFPNVRAFAGVLDLTGASAEANADIFRNMADTTGLLDTAFETWSQTSEAAIARFTSAAQSARIAAMEDLGKPLSFVLDTGTKLLQMFTDLPGPVRTTATVIVAVGAAVGILGGAALLAVPRINATRMAIRQLGAEAVTTRTLMSGMGRFLLGSWGVAIGAAITGLGIFFQQQQKSKQLTAELANEINGLSGEMSDLGRQRIAEELIDAGAVDAARRLGVELDVLVEAALGNENAWNKLREAGLLVDRGNGHLLKTLIRLQGAVEESAEKAAHLAEMTGGAGRQVHRLGKESSDAAGEVDEFGNIVSAAAEDAAAAIAEYTTQAGSATRETAAYGHELVRLAEQSTSGDRNVRDLAEAMRVLGDETSTADEKARALKDALRLLSDGTLTLEEAQGRANAAVRAVEDALDDATKAAKGNTSELFNAEGQIDTTTEAGWRLFQSVTGATEAMIDEAAAAYDLAIANGDLKGAHDATVTSAERVRAEFIRVATQAGLTEQQASDLADQYGLIPDDVHTVLGATDEATRVVEDAQNELTKFENRNAVSTVTARASTSQAERDLNHTARNRTMTITPRLSGGGGGVGVPYAVHTGGEILSRGHIKRYHDGGSVVPMSVGRLAHDEVPAILQTRERVLNREQAAAFESLRTLGIRTGPQLGAGDIAQMVAGMPVKVYATLVTPDGRVLAEWIAEGQRERNRAGARG</sequence>
<dbReference type="NCBIfam" id="TIGR01760">
    <property type="entry name" value="tape_meas_TP901"/>
    <property type="match status" value="1"/>
</dbReference>
<feature type="transmembrane region" description="Helical" evidence="2">
    <location>
        <begin position="386"/>
        <end position="407"/>
    </location>
</feature>
<dbReference type="PANTHER" id="PTHR37813">
    <property type="entry name" value="FELS-2 PROPHAGE PROTEIN"/>
    <property type="match status" value="1"/>
</dbReference>
<dbReference type="InterPro" id="IPR010090">
    <property type="entry name" value="Phage_tape_meas"/>
</dbReference>
<keyword evidence="1" id="KW-1188">Viral release from host cell</keyword>
<evidence type="ECO:0000256" key="1">
    <source>
        <dbReference type="ARBA" id="ARBA00022612"/>
    </source>
</evidence>
<evidence type="ECO:0000313" key="4">
    <source>
        <dbReference type="EMBL" id="NED96443.1"/>
    </source>
</evidence>
<feature type="domain" description="Phage tail tape measure protein" evidence="3">
    <location>
        <begin position="98"/>
        <end position="285"/>
    </location>
</feature>
<organism evidence="4 5">
    <name type="scientific">Phytoactinopolyspora alkaliphila</name>
    <dbReference type="NCBI Taxonomy" id="1783498"/>
    <lineage>
        <taxon>Bacteria</taxon>
        <taxon>Bacillati</taxon>
        <taxon>Actinomycetota</taxon>
        <taxon>Actinomycetes</taxon>
        <taxon>Jiangellales</taxon>
        <taxon>Jiangellaceae</taxon>
        <taxon>Phytoactinopolyspora</taxon>
    </lineage>
</organism>
<keyword evidence="2" id="KW-0812">Transmembrane</keyword>
<feature type="transmembrane region" description="Helical" evidence="2">
    <location>
        <begin position="437"/>
        <end position="457"/>
    </location>
</feature>
<keyword evidence="2" id="KW-0472">Membrane</keyword>
<keyword evidence="5" id="KW-1185">Reference proteome</keyword>
<dbReference type="PANTHER" id="PTHR37813:SF1">
    <property type="entry name" value="FELS-2 PROPHAGE PROTEIN"/>
    <property type="match status" value="1"/>
</dbReference>
<proteinExistence type="predicted"/>
<dbReference type="Pfam" id="PF10145">
    <property type="entry name" value="PhageMin_Tail"/>
    <property type="match status" value="1"/>
</dbReference>
<dbReference type="EMBL" id="JAAGOB010000007">
    <property type="protein sequence ID" value="NED96443.1"/>
    <property type="molecule type" value="Genomic_DNA"/>
</dbReference>